<feature type="region of interest" description="Disordered" evidence="1">
    <location>
        <begin position="420"/>
        <end position="440"/>
    </location>
</feature>
<dbReference type="PANTHER" id="PTHR33840:SF1">
    <property type="entry name" value="TLE1 PHOSPHOLIPASE DOMAIN-CONTAINING PROTEIN"/>
    <property type="match status" value="1"/>
</dbReference>
<protein>
    <submittedName>
        <fullName evidence="3">DUF2235 domain-containing protein</fullName>
    </submittedName>
</protein>
<dbReference type="InterPro" id="IPR018712">
    <property type="entry name" value="Tle1-like_cat"/>
</dbReference>
<evidence type="ECO:0000313" key="3">
    <source>
        <dbReference type="EMBL" id="MBW3096069.1"/>
    </source>
</evidence>
<organism evidence="3 4">
    <name type="scientific">Pseudohoeflea coraliihabitans</name>
    <dbReference type="NCBI Taxonomy" id="2860393"/>
    <lineage>
        <taxon>Bacteria</taxon>
        <taxon>Pseudomonadati</taxon>
        <taxon>Pseudomonadota</taxon>
        <taxon>Alphaproteobacteria</taxon>
        <taxon>Hyphomicrobiales</taxon>
        <taxon>Rhizobiaceae</taxon>
        <taxon>Pseudohoeflea</taxon>
    </lineage>
</organism>
<accession>A0ABS6WJE5</accession>
<dbReference type="PANTHER" id="PTHR33840">
    <property type="match status" value="1"/>
</dbReference>
<proteinExistence type="predicted"/>
<name>A0ABS6WJE5_9HYPH</name>
<dbReference type="EMBL" id="JAHWQX010000001">
    <property type="protein sequence ID" value="MBW3096069.1"/>
    <property type="molecule type" value="Genomic_DNA"/>
</dbReference>
<evidence type="ECO:0000259" key="2">
    <source>
        <dbReference type="Pfam" id="PF09994"/>
    </source>
</evidence>
<dbReference type="Pfam" id="PF09994">
    <property type="entry name" value="T6SS_Tle1-like_cat"/>
    <property type="match status" value="1"/>
</dbReference>
<dbReference type="Proteomes" id="UP001430804">
    <property type="component" value="Unassembled WGS sequence"/>
</dbReference>
<comment type="caution">
    <text evidence="3">The sequence shown here is derived from an EMBL/GenBank/DDBJ whole genome shotgun (WGS) entry which is preliminary data.</text>
</comment>
<keyword evidence="4" id="KW-1185">Reference proteome</keyword>
<feature type="domain" description="T6SS Phospholipase effector Tle1-like catalytic" evidence="2">
    <location>
        <begin position="3"/>
        <end position="276"/>
    </location>
</feature>
<gene>
    <name evidence="3" type="ORF">KY465_02120</name>
</gene>
<dbReference type="RefSeq" id="WP_219157945.1">
    <property type="nucleotide sequence ID" value="NZ_JAHWQX010000001.1"/>
</dbReference>
<sequence length="440" mass="50108">MPRNIVILLDGTSNQISGDRTNVLRLYGSLERSARQVVFYEPGVGSFGLSGWWRRWQSKARIVLGLANGAGIGDIVERAYRFLVENWQPDDRIYLIGFSRGAYTARLLAGFLRIFGLIRPEQLNLLRYAWRAYVRLGQPESQTFSTEISHYQKVLRGRAVRIEFLGLWDTVASIFDHTASFPWLTTTQKAYTNRNERVRRVRHALAIDERRTYFQPSLWEPGQHFEAWSPQQRRYTRVPQDFEEVWFTGCHTDIGGGNPEAESGLAKIPLEWLYREASAAGILGREAVFERLALGEPVPDRTGSHSATEDTEVEASPEAESVALDVAANRPHKAYTPPDPLAAINNSMNFAWATVEFLPRKIPKTALRRRPRLGHFYVPLFDHRRIPEGAKLHEVVRLRLENCPDYRPVNLPRDYEFVSTRPPAAGSATTPEPAARPSRT</sequence>
<evidence type="ECO:0000313" key="4">
    <source>
        <dbReference type="Proteomes" id="UP001430804"/>
    </source>
</evidence>
<evidence type="ECO:0000256" key="1">
    <source>
        <dbReference type="SAM" id="MobiDB-lite"/>
    </source>
</evidence>
<feature type="region of interest" description="Disordered" evidence="1">
    <location>
        <begin position="298"/>
        <end position="317"/>
    </location>
</feature>
<reference evidence="3" key="1">
    <citation type="submission" date="2021-07" db="EMBL/GenBank/DDBJ databases">
        <title>Pseudohoeflea marina sp. nov. a polyhydroxyalcanoate-producing bacterium.</title>
        <authorList>
            <person name="Zheng W."/>
            <person name="Yu S."/>
            <person name="Huang Y."/>
        </authorList>
    </citation>
    <scope>NUCLEOTIDE SEQUENCE</scope>
    <source>
        <strain evidence="3">DP4N28-3</strain>
    </source>
</reference>